<keyword evidence="6" id="KW-0723">Serine/threonine-protein kinase</keyword>
<dbReference type="PROSITE" id="PS50011">
    <property type="entry name" value="PROTEIN_KINASE_DOM"/>
    <property type="match status" value="1"/>
</dbReference>
<dbReference type="RefSeq" id="XP_016488615.1">
    <property type="nucleotide sequence ID" value="XM_016633129.1"/>
</dbReference>
<organism evidence="8 9">
    <name type="scientific">Nicotiana tabacum</name>
    <name type="common">Common tobacco</name>
    <dbReference type="NCBI Taxonomy" id="4097"/>
    <lineage>
        <taxon>Eukaryota</taxon>
        <taxon>Viridiplantae</taxon>
        <taxon>Streptophyta</taxon>
        <taxon>Embryophyta</taxon>
        <taxon>Tracheophyta</taxon>
        <taxon>Spermatophyta</taxon>
        <taxon>Magnoliopsida</taxon>
        <taxon>eudicotyledons</taxon>
        <taxon>Gunneridae</taxon>
        <taxon>Pentapetalae</taxon>
        <taxon>asterids</taxon>
        <taxon>lamiids</taxon>
        <taxon>Solanales</taxon>
        <taxon>Solanaceae</taxon>
        <taxon>Nicotianoideae</taxon>
        <taxon>Nicotianeae</taxon>
        <taxon>Nicotiana</taxon>
    </lineage>
</organism>
<dbReference type="PANTHER" id="PTHR47987">
    <property type="entry name" value="OS08G0249100 PROTEIN"/>
    <property type="match status" value="1"/>
</dbReference>
<dbReference type="RefSeq" id="XP_016488615.1">
    <property type="nucleotide sequence ID" value="XM_016633129.2"/>
</dbReference>
<keyword evidence="2 5" id="KW-0547">Nucleotide-binding</keyword>
<dbReference type="SUPFAM" id="SSF56112">
    <property type="entry name" value="Protein kinase-like (PK-like)"/>
    <property type="match status" value="1"/>
</dbReference>
<comment type="similarity">
    <text evidence="6">Belongs to the protein kinase superfamily.</text>
</comment>
<evidence type="ECO:0000256" key="3">
    <source>
        <dbReference type="ARBA" id="ARBA00022777"/>
    </source>
</evidence>
<dbReference type="STRING" id="4097.A0A1S4BIB3"/>
<evidence type="ECO:0000256" key="2">
    <source>
        <dbReference type="ARBA" id="ARBA00022741"/>
    </source>
</evidence>
<dbReference type="Gene3D" id="1.10.510.10">
    <property type="entry name" value="Transferase(Phosphotransferase) domain 1"/>
    <property type="match status" value="1"/>
</dbReference>
<evidence type="ECO:0000256" key="4">
    <source>
        <dbReference type="ARBA" id="ARBA00022840"/>
    </source>
</evidence>
<dbReference type="InterPro" id="IPR017441">
    <property type="entry name" value="Protein_kinase_ATP_BS"/>
</dbReference>
<dbReference type="OrthoDB" id="4062651at2759"/>
<dbReference type="InterPro" id="IPR046958">
    <property type="entry name" value="RBK1/2/STUNTED"/>
</dbReference>
<evidence type="ECO:0000256" key="5">
    <source>
        <dbReference type="PROSITE-ProRule" id="PRU10141"/>
    </source>
</evidence>
<dbReference type="GeneID" id="107808610"/>
<dbReference type="FunFam" id="3.30.200.20:FF:000325">
    <property type="entry name" value="Putative receptor-like serine/threonine-protein kinase"/>
    <property type="match status" value="1"/>
</dbReference>
<dbReference type="GO" id="GO:0016301">
    <property type="term" value="F:kinase activity"/>
    <property type="evidence" value="ECO:0000318"/>
    <property type="project" value="GO_Central"/>
</dbReference>
<gene>
    <name evidence="9" type="primary">LOC107808610</name>
</gene>
<dbReference type="FunFam" id="1.10.510.10:FF:000423">
    <property type="entry name" value="Putative receptor-like serine/threonine-protein kinase"/>
    <property type="match status" value="1"/>
</dbReference>
<dbReference type="GO" id="GO:0004674">
    <property type="term" value="F:protein serine/threonine kinase activity"/>
    <property type="evidence" value="ECO:0007669"/>
    <property type="project" value="UniProtKB-KW"/>
</dbReference>
<name>A0A1S4BIB3_TOBAC</name>
<feature type="binding site" evidence="5">
    <location>
        <position position="98"/>
    </location>
    <ligand>
        <name>ATP</name>
        <dbReference type="ChEBI" id="CHEBI:30616"/>
    </ligand>
</feature>
<keyword evidence="3" id="KW-0418">Kinase</keyword>
<dbReference type="PaxDb" id="4097-A0A1S4BIB3"/>
<evidence type="ECO:0000256" key="6">
    <source>
        <dbReference type="RuleBase" id="RU000304"/>
    </source>
</evidence>
<keyword evidence="8" id="KW-1185">Reference proteome</keyword>
<dbReference type="InterPro" id="IPR000719">
    <property type="entry name" value="Prot_kinase_dom"/>
</dbReference>
<dbReference type="AlphaFoldDB" id="A0A1S4BIB3"/>
<dbReference type="KEGG" id="nta:107808610"/>
<reference evidence="8" key="1">
    <citation type="journal article" date="2014" name="Nat. Commun.">
        <title>The tobacco genome sequence and its comparison with those of tomato and potato.</title>
        <authorList>
            <person name="Sierro N."/>
            <person name="Battey J.N."/>
            <person name="Ouadi S."/>
            <person name="Bakaher N."/>
            <person name="Bovet L."/>
            <person name="Willig A."/>
            <person name="Goepfert S."/>
            <person name="Peitsch M.C."/>
            <person name="Ivanov N.V."/>
        </authorList>
    </citation>
    <scope>NUCLEOTIDE SEQUENCE [LARGE SCALE GENOMIC DNA]</scope>
</reference>
<accession>A0A1S4BIB3</accession>
<dbReference type="Gene3D" id="3.30.200.20">
    <property type="entry name" value="Phosphorylase Kinase, domain 1"/>
    <property type="match status" value="1"/>
</dbReference>
<proteinExistence type="inferred from homology"/>
<evidence type="ECO:0000313" key="8">
    <source>
        <dbReference type="Proteomes" id="UP000790787"/>
    </source>
</evidence>
<dbReference type="PANTHER" id="PTHR47987:SF20">
    <property type="entry name" value="OS04G0654600 PROTEIN"/>
    <property type="match status" value="1"/>
</dbReference>
<feature type="domain" description="Protein kinase" evidence="7">
    <location>
        <begin position="70"/>
        <end position="344"/>
    </location>
</feature>
<evidence type="ECO:0000313" key="9">
    <source>
        <dbReference type="RefSeq" id="XP_016488615.1"/>
    </source>
</evidence>
<dbReference type="GO" id="GO:0005524">
    <property type="term" value="F:ATP binding"/>
    <property type="evidence" value="ECO:0007669"/>
    <property type="project" value="UniProtKB-UniRule"/>
</dbReference>
<dbReference type="SMR" id="A0A1S4BIB3"/>
<dbReference type="SMART" id="SM00220">
    <property type="entry name" value="S_TKc"/>
    <property type="match status" value="1"/>
</dbReference>
<evidence type="ECO:0000259" key="7">
    <source>
        <dbReference type="PROSITE" id="PS50011"/>
    </source>
</evidence>
<sequence length="397" mass="44820">MRYVRTSSLKRLFSFGRHSFDGDFPIACEENNTTSTAIVADTASPTTQPTHRPTWKCFSYQEIFRATNGFDSENMVGKGGYAEVYKGVLDDGQAIAVKMLTKATDDERKEKEFLTEIGTLGHVCHPNVTSLLGCCIENGLYLIFQFSSKGSVASILHDEISPTMDWETRNKIALGTAKGLYYLHKSCPRRIIHRDIKASNILLSEEYEPQISDFGLAKWLPSQWTHHSIVPIEGTFGHLAPEYFMHGVVDEKTDVFAFGVFCLELISGKKPVDNSHQSLHSWAKPLLSRGVIEEVVDPRLEGRFDSTQLHKLAFAASLCIRASSIWRPTMNEEGIRLQSLEMFINGEILEIILGGEVDKDKWKMPDEEEEEQEELWGFEDLECECDSSFSTSPHDTF</sequence>
<keyword evidence="4 5" id="KW-0067">ATP-binding</keyword>
<protein>
    <submittedName>
        <fullName evidence="9">Receptor-like serine/threonine-protein kinase At5g57670 isoform X1</fullName>
    </submittedName>
</protein>
<keyword evidence="1" id="KW-0808">Transferase</keyword>
<evidence type="ECO:0000256" key="1">
    <source>
        <dbReference type="ARBA" id="ARBA00022679"/>
    </source>
</evidence>
<dbReference type="Pfam" id="PF00069">
    <property type="entry name" value="Pkinase"/>
    <property type="match status" value="1"/>
</dbReference>
<dbReference type="InterPro" id="IPR011009">
    <property type="entry name" value="Kinase-like_dom_sf"/>
</dbReference>
<dbReference type="PROSITE" id="PS00108">
    <property type="entry name" value="PROTEIN_KINASE_ST"/>
    <property type="match status" value="1"/>
</dbReference>
<dbReference type="Proteomes" id="UP000790787">
    <property type="component" value="Chromosome 18"/>
</dbReference>
<reference evidence="9" key="2">
    <citation type="submission" date="2025-08" db="UniProtKB">
        <authorList>
            <consortium name="RefSeq"/>
        </authorList>
    </citation>
    <scope>IDENTIFICATION</scope>
    <source>
        <tissue evidence="9">Leaf</tissue>
    </source>
</reference>
<dbReference type="InterPro" id="IPR008271">
    <property type="entry name" value="Ser/Thr_kinase_AS"/>
</dbReference>
<dbReference type="PROSITE" id="PS00107">
    <property type="entry name" value="PROTEIN_KINASE_ATP"/>
    <property type="match status" value="1"/>
</dbReference>